<sequence>MAQLGTAPWSVSREYLNLVGQIPTYLIRSPGSTPNWLIWPGAKGAVSKPFIAKISDITSRPYTYTLVLFFYVLGYIIVATCRTIAGYVVGDVFVVIGSSGLDLTNDIIVTDLTPLEWRGFARSMLSTPFIINTSFVAKIVDAIDNKGQWRWAYGMFAIVMPVALGPAIATLIYLDRKAKQNGIANIASSNAARRAAENLTEREGRDIPHEPWVQSVRRILDEIDALGLILLGFGWSLLLLPLSLKTYADGGWRDHSLIAMMIIGGLLLITYVSYEVKWARVPSAPRRLVFNKTFTMAIIIDSFYMRKFFQPFRLAWIPNQQLLTYCAKHQLLEVLAASTKTHMSTSLNLRAIRTGSTTAIHSPLPSASPDILSASSNGGHIAIQIAGLLIKISGLGIMLDRNMATANTGAW</sequence>
<evidence type="ECO:0000256" key="2">
    <source>
        <dbReference type="ARBA" id="ARBA00022692"/>
    </source>
</evidence>
<comment type="caution">
    <text evidence="6">The sequence shown here is derived from an EMBL/GenBank/DDBJ whole genome shotgun (WGS) entry which is preliminary data.</text>
</comment>
<dbReference type="SUPFAM" id="SSF103473">
    <property type="entry name" value="MFS general substrate transporter"/>
    <property type="match status" value="1"/>
</dbReference>
<keyword evidence="2 5" id="KW-0812">Transmembrane</keyword>
<dbReference type="AlphaFoldDB" id="A0A2G7FVK7"/>
<feature type="transmembrane region" description="Helical" evidence="5">
    <location>
        <begin position="288"/>
        <end position="305"/>
    </location>
</feature>
<name>A0A2G7FVK7_9EURO</name>
<evidence type="ECO:0000313" key="6">
    <source>
        <dbReference type="EMBL" id="PIG84632.1"/>
    </source>
</evidence>
<dbReference type="InterPro" id="IPR036259">
    <property type="entry name" value="MFS_trans_sf"/>
</dbReference>
<accession>A0A2G7FVK7</accession>
<dbReference type="EMBL" id="NEXV01000376">
    <property type="protein sequence ID" value="PIG84632.1"/>
    <property type="molecule type" value="Genomic_DNA"/>
</dbReference>
<dbReference type="Gene3D" id="1.20.1250.20">
    <property type="entry name" value="MFS general substrate transporter like domains"/>
    <property type="match status" value="1"/>
</dbReference>
<feature type="transmembrane region" description="Helical" evidence="5">
    <location>
        <begin position="151"/>
        <end position="174"/>
    </location>
</feature>
<evidence type="ECO:0000256" key="4">
    <source>
        <dbReference type="ARBA" id="ARBA00023136"/>
    </source>
</evidence>
<dbReference type="Proteomes" id="UP000231358">
    <property type="component" value="Unassembled WGS sequence"/>
</dbReference>
<comment type="subcellular location">
    <subcellularLocation>
        <location evidence="1">Membrane</location>
        <topology evidence="1">Multi-pass membrane protein</topology>
    </subcellularLocation>
</comment>
<evidence type="ECO:0000256" key="1">
    <source>
        <dbReference type="ARBA" id="ARBA00004141"/>
    </source>
</evidence>
<evidence type="ECO:0000313" key="7">
    <source>
        <dbReference type="Proteomes" id="UP000231358"/>
    </source>
</evidence>
<protein>
    <submittedName>
        <fullName evidence="6">Siderophore iron transporter</fullName>
    </submittedName>
</protein>
<reference evidence="6 7" key="1">
    <citation type="submission" date="2017-05" db="EMBL/GenBank/DDBJ databases">
        <title>Genome sequence for an aflatoxigenic pathogen of Argentinian peanut, Aspergillus arachidicola.</title>
        <authorList>
            <person name="Moore G."/>
            <person name="Beltz S.B."/>
            <person name="Mack B.M."/>
        </authorList>
    </citation>
    <scope>NUCLEOTIDE SEQUENCE [LARGE SCALE GENOMIC DNA]</scope>
    <source>
        <strain evidence="6 7">CBS 117610</strain>
    </source>
</reference>
<organism evidence="6 7">
    <name type="scientific">Aspergillus arachidicola</name>
    <dbReference type="NCBI Taxonomy" id="656916"/>
    <lineage>
        <taxon>Eukaryota</taxon>
        <taxon>Fungi</taxon>
        <taxon>Dikarya</taxon>
        <taxon>Ascomycota</taxon>
        <taxon>Pezizomycotina</taxon>
        <taxon>Eurotiomycetes</taxon>
        <taxon>Eurotiomycetidae</taxon>
        <taxon>Eurotiales</taxon>
        <taxon>Aspergillaceae</taxon>
        <taxon>Aspergillus</taxon>
        <taxon>Aspergillus subgen. Circumdati</taxon>
    </lineage>
</organism>
<keyword evidence="7" id="KW-1185">Reference proteome</keyword>
<gene>
    <name evidence="6" type="ORF">AARAC_001960</name>
</gene>
<feature type="transmembrane region" description="Helical" evidence="5">
    <location>
        <begin position="225"/>
        <end position="244"/>
    </location>
</feature>
<evidence type="ECO:0000256" key="5">
    <source>
        <dbReference type="SAM" id="Phobius"/>
    </source>
</evidence>
<dbReference type="GO" id="GO:0005886">
    <property type="term" value="C:plasma membrane"/>
    <property type="evidence" value="ECO:0007669"/>
    <property type="project" value="TreeGrafter"/>
</dbReference>
<keyword evidence="4 5" id="KW-0472">Membrane</keyword>
<keyword evidence="3 5" id="KW-1133">Transmembrane helix</keyword>
<proteinExistence type="predicted"/>
<evidence type="ECO:0000256" key="3">
    <source>
        <dbReference type="ARBA" id="ARBA00022989"/>
    </source>
</evidence>
<feature type="transmembrane region" description="Helical" evidence="5">
    <location>
        <begin position="62"/>
        <end position="85"/>
    </location>
</feature>
<feature type="transmembrane region" description="Helical" evidence="5">
    <location>
        <begin position="256"/>
        <end position="276"/>
    </location>
</feature>
<dbReference type="GO" id="GO:0022857">
    <property type="term" value="F:transmembrane transporter activity"/>
    <property type="evidence" value="ECO:0007669"/>
    <property type="project" value="TreeGrafter"/>
</dbReference>
<dbReference type="PANTHER" id="PTHR23501">
    <property type="entry name" value="MAJOR FACILITATOR SUPERFAMILY"/>
    <property type="match status" value="1"/>
</dbReference>
<dbReference type="PANTHER" id="PTHR23501:SF58">
    <property type="entry name" value="LOW AFFINITY HEME TRANSPORTER STR3"/>
    <property type="match status" value="1"/>
</dbReference>